<dbReference type="AlphaFoldDB" id="R0L220"/>
<organism evidence="2 3">
    <name type="scientific">Anas platyrhynchos</name>
    <name type="common">Mallard</name>
    <name type="synonym">Anas boschas</name>
    <dbReference type="NCBI Taxonomy" id="8839"/>
    <lineage>
        <taxon>Eukaryota</taxon>
        <taxon>Metazoa</taxon>
        <taxon>Chordata</taxon>
        <taxon>Craniata</taxon>
        <taxon>Vertebrata</taxon>
        <taxon>Euteleostomi</taxon>
        <taxon>Archelosauria</taxon>
        <taxon>Archosauria</taxon>
        <taxon>Dinosauria</taxon>
        <taxon>Saurischia</taxon>
        <taxon>Theropoda</taxon>
        <taxon>Coelurosauria</taxon>
        <taxon>Aves</taxon>
        <taxon>Neognathae</taxon>
        <taxon>Galloanserae</taxon>
        <taxon>Anseriformes</taxon>
        <taxon>Anatidae</taxon>
        <taxon>Anatinae</taxon>
        <taxon>Anas</taxon>
    </lineage>
</organism>
<gene>
    <name evidence="2" type="ORF">Anapl_11000</name>
</gene>
<keyword evidence="3" id="KW-1185">Reference proteome</keyword>
<sequence length="113" mass="12464">MQEQVSSPYKTQRSQYFHPLPPYYELFSVPDAASVHSSYAPCKPLPAADPGEDTQRVSAERSKAPESPSPALLNNTVPAARQELQALLDQAFKQKLALVHPGKEKDGDLGFER</sequence>
<evidence type="ECO:0000256" key="1">
    <source>
        <dbReference type="SAM" id="MobiDB-lite"/>
    </source>
</evidence>
<reference evidence="3" key="1">
    <citation type="journal article" date="2013" name="Nat. Genet.">
        <title>The duck genome and transcriptome provide insight into an avian influenza virus reservoir species.</title>
        <authorList>
            <person name="Huang Y."/>
            <person name="Li Y."/>
            <person name="Burt D.W."/>
            <person name="Chen H."/>
            <person name="Zhang Y."/>
            <person name="Qian W."/>
            <person name="Kim H."/>
            <person name="Gan S."/>
            <person name="Zhao Y."/>
            <person name="Li J."/>
            <person name="Yi K."/>
            <person name="Feng H."/>
            <person name="Zhu P."/>
            <person name="Li B."/>
            <person name="Liu Q."/>
            <person name="Fairley S."/>
            <person name="Magor K.E."/>
            <person name="Du Z."/>
            <person name="Hu X."/>
            <person name="Goodman L."/>
            <person name="Tafer H."/>
            <person name="Vignal A."/>
            <person name="Lee T."/>
            <person name="Kim K.W."/>
            <person name="Sheng Z."/>
            <person name="An Y."/>
            <person name="Searle S."/>
            <person name="Herrero J."/>
            <person name="Groenen M.A."/>
            <person name="Crooijmans R.P."/>
            <person name="Faraut T."/>
            <person name="Cai Q."/>
            <person name="Webster R.G."/>
            <person name="Aldridge J.R."/>
            <person name="Warren W.C."/>
            <person name="Bartschat S."/>
            <person name="Kehr S."/>
            <person name="Marz M."/>
            <person name="Stadler P.F."/>
            <person name="Smith J."/>
            <person name="Kraus R.H."/>
            <person name="Zhao Y."/>
            <person name="Ren L."/>
            <person name="Fei J."/>
            <person name="Morisson M."/>
            <person name="Kaiser P."/>
            <person name="Griffin D.K."/>
            <person name="Rao M."/>
            <person name="Pitel F."/>
            <person name="Wang J."/>
            <person name="Li N."/>
        </authorList>
    </citation>
    <scope>NUCLEOTIDE SEQUENCE [LARGE SCALE GENOMIC DNA]</scope>
</reference>
<accession>R0L220</accession>
<name>R0L220_ANAPL</name>
<dbReference type="EMBL" id="KB744300">
    <property type="protein sequence ID" value="EOA95429.1"/>
    <property type="molecule type" value="Genomic_DNA"/>
</dbReference>
<dbReference type="Proteomes" id="UP000296049">
    <property type="component" value="Unassembled WGS sequence"/>
</dbReference>
<evidence type="ECO:0000313" key="2">
    <source>
        <dbReference type="EMBL" id="EOA95429.1"/>
    </source>
</evidence>
<evidence type="ECO:0000313" key="3">
    <source>
        <dbReference type="Proteomes" id="UP000296049"/>
    </source>
</evidence>
<feature type="region of interest" description="Disordered" evidence="1">
    <location>
        <begin position="36"/>
        <end position="73"/>
    </location>
</feature>
<proteinExistence type="predicted"/>
<feature type="compositionally biased region" description="Basic and acidic residues" evidence="1">
    <location>
        <begin position="53"/>
        <end position="64"/>
    </location>
</feature>
<protein>
    <submittedName>
        <fullName evidence="2">Uncharacterized protein</fullName>
    </submittedName>
</protein>